<accession>A0A1R2CZ26</accession>
<name>A0A1R2CZ26_9CILI</name>
<comment type="caution">
    <text evidence="1">The sequence shown here is derived from an EMBL/GenBank/DDBJ whole genome shotgun (WGS) entry which is preliminary data.</text>
</comment>
<evidence type="ECO:0000313" key="1">
    <source>
        <dbReference type="EMBL" id="OMJ94233.1"/>
    </source>
</evidence>
<evidence type="ECO:0000313" key="2">
    <source>
        <dbReference type="Proteomes" id="UP000187209"/>
    </source>
</evidence>
<reference evidence="1 2" key="1">
    <citation type="submission" date="2016-11" db="EMBL/GenBank/DDBJ databases">
        <title>The macronuclear genome of Stentor coeruleus: a giant cell with tiny introns.</title>
        <authorList>
            <person name="Slabodnick M."/>
            <person name="Ruby J.G."/>
            <person name="Reiff S.B."/>
            <person name="Swart E.C."/>
            <person name="Gosai S."/>
            <person name="Prabakaran S."/>
            <person name="Witkowska E."/>
            <person name="Larue G.E."/>
            <person name="Fisher S."/>
            <person name="Freeman R.M."/>
            <person name="Gunawardena J."/>
            <person name="Chu W."/>
            <person name="Stover N.A."/>
            <person name="Gregory B.D."/>
            <person name="Nowacki M."/>
            <person name="Derisi J."/>
            <person name="Roy S.W."/>
            <person name="Marshall W.F."/>
            <person name="Sood P."/>
        </authorList>
    </citation>
    <scope>NUCLEOTIDE SEQUENCE [LARGE SCALE GENOMIC DNA]</scope>
    <source>
        <strain evidence="1">WM001</strain>
    </source>
</reference>
<gene>
    <name evidence="1" type="ORF">SteCoe_2723</name>
</gene>
<dbReference type="EMBL" id="MPUH01000030">
    <property type="protein sequence ID" value="OMJ94233.1"/>
    <property type="molecule type" value="Genomic_DNA"/>
</dbReference>
<sequence>MHLCKTCSYRARRSVCRKRSGTKHKYSNLCVGYSTFGELLAISDKNLMMKFRDKKIKKIDKRKQILLRIFKKLFKAQKLNK</sequence>
<proteinExistence type="predicted"/>
<dbReference type="AlphaFoldDB" id="A0A1R2CZ26"/>
<keyword evidence="2" id="KW-1185">Reference proteome</keyword>
<dbReference type="Proteomes" id="UP000187209">
    <property type="component" value="Unassembled WGS sequence"/>
</dbReference>
<protein>
    <submittedName>
        <fullName evidence="1">Uncharacterized protein</fullName>
    </submittedName>
</protein>
<organism evidence="1 2">
    <name type="scientific">Stentor coeruleus</name>
    <dbReference type="NCBI Taxonomy" id="5963"/>
    <lineage>
        <taxon>Eukaryota</taxon>
        <taxon>Sar</taxon>
        <taxon>Alveolata</taxon>
        <taxon>Ciliophora</taxon>
        <taxon>Postciliodesmatophora</taxon>
        <taxon>Heterotrichea</taxon>
        <taxon>Heterotrichida</taxon>
        <taxon>Stentoridae</taxon>
        <taxon>Stentor</taxon>
    </lineage>
</organism>